<sequence length="257" mass="27901">MRGPFPDFDHHHRHHHPHHGFGFGPGDPSAGEFPGVPPEAHFDPRAGRLRHGGFPWPGGRAGFPGFPGFPPFPGGPGGGFGFGGRRGGRGGRRQRRGDVRNAVLTLLAERPMHGYEIIQEITERSNGLWRPSPGSVYPTLQLLADEELVSTSEESAGKKLFTLTDAGRAQAEKLDDTPPWERLTADVDPVELALRTAYGNLTTAIFQLAWAADGEQKSKAVEVLDGARRQLYAILAESGIEPTTDLGEPDEYGEDED</sequence>
<feature type="region of interest" description="Disordered" evidence="1">
    <location>
        <begin position="1"/>
        <end position="57"/>
    </location>
</feature>
<comment type="caution">
    <text evidence="3">The sequence shown here is derived from an EMBL/GenBank/DDBJ whole genome shotgun (WGS) entry which is preliminary data.</text>
</comment>
<reference evidence="4" key="1">
    <citation type="submission" date="2019-04" db="EMBL/GenBank/DDBJ databases">
        <title>Draft genome sequence of Pseudonocardiaceae bacterium SL3-2-4.</title>
        <authorList>
            <person name="Ningsih F."/>
            <person name="Yokota A."/>
            <person name="Sakai Y."/>
            <person name="Nanatani K."/>
            <person name="Yabe S."/>
            <person name="Oetari A."/>
            <person name="Sjamsuridzal W."/>
        </authorList>
    </citation>
    <scope>NUCLEOTIDE SEQUENCE [LARGE SCALE GENOMIC DNA]</scope>
    <source>
        <strain evidence="4">SL3-2-4</strain>
    </source>
</reference>
<protein>
    <recommendedName>
        <fullName evidence="2">Transcription regulator PadR N-terminal domain-containing protein</fullName>
    </recommendedName>
</protein>
<accession>A0A4D4J7V0</accession>
<feature type="domain" description="Transcription regulator PadR N-terminal" evidence="2">
    <location>
        <begin position="103"/>
        <end position="172"/>
    </location>
</feature>
<evidence type="ECO:0000313" key="3">
    <source>
        <dbReference type="EMBL" id="GDY30596.1"/>
    </source>
</evidence>
<keyword evidence="4" id="KW-1185">Reference proteome</keyword>
<dbReference type="PANTHER" id="PTHR43252:SF2">
    <property type="entry name" value="TRANSCRIPTION REGULATOR, PADR-LIKE FAMILY"/>
    <property type="match status" value="1"/>
</dbReference>
<dbReference type="InterPro" id="IPR036390">
    <property type="entry name" value="WH_DNA-bd_sf"/>
</dbReference>
<dbReference type="InterPro" id="IPR036388">
    <property type="entry name" value="WH-like_DNA-bd_sf"/>
</dbReference>
<gene>
    <name evidence="3" type="ORF">GTS_22290</name>
</gene>
<dbReference type="Gene3D" id="1.10.10.10">
    <property type="entry name" value="Winged helix-like DNA-binding domain superfamily/Winged helix DNA-binding domain"/>
    <property type="match status" value="1"/>
</dbReference>
<proteinExistence type="predicted"/>
<dbReference type="OrthoDB" id="1683430at2"/>
<dbReference type="PANTHER" id="PTHR43252">
    <property type="entry name" value="TRANSCRIPTIONAL REGULATOR YQJI"/>
    <property type="match status" value="1"/>
</dbReference>
<dbReference type="EMBL" id="BJFL01000008">
    <property type="protein sequence ID" value="GDY30596.1"/>
    <property type="molecule type" value="Genomic_DNA"/>
</dbReference>
<name>A0A4D4J7V0_9PSEU</name>
<dbReference type="RefSeq" id="WP_137813704.1">
    <property type="nucleotide sequence ID" value="NZ_BJFL01000008.1"/>
</dbReference>
<organism evidence="3 4">
    <name type="scientific">Gandjariella thermophila</name>
    <dbReference type="NCBI Taxonomy" id="1931992"/>
    <lineage>
        <taxon>Bacteria</taxon>
        <taxon>Bacillati</taxon>
        <taxon>Actinomycetota</taxon>
        <taxon>Actinomycetes</taxon>
        <taxon>Pseudonocardiales</taxon>
        <taxon>Pseudonocardiaceae</taxon>
        <taxon>Gandjariella</taxon>
    </lineage>
</organism>
<dbReference type="Pfam" id="PF03551">
    <property type="entry name" value="PadR"/>
    <property type="match status" value="1"/>
</dbReference>
<dbReference type="AlphaFoldDB" id="A0A4D4J7V0"/>
<evidence type="ECO:0000256" key="1">
    <source>
        <dbReference type="SAM" id="MobiDB-lite"/>
    </source>
</evidence>
<evidence type="ECO:0000313" key="4">
    <source>
        <dbReference type="Proteomes" id="UP000298860"/>
    </source>
</evidence>
<dbReference type="Proteomes" id="UP000298860">
    <property type="component" value="Unassembled WGS sequence"/>
</dbReference>
<dbReference type="SUPFAM" id="SSF46785">
    <property type="entry name" value="Winged helix' DNA-binding domain"/>
    <property type="match status" value="1"/>
</dbReference>
<evidence type="ECO:0000259" key="2">
    <source>
        <dbReference type="Pfam" id="PF03551"/>
    </source>
</evidence>
<dbReference type="InterPro" id="IPR005149">
    <property type="entry name" value="Tscrpt_reg_PadR_N"/>
</dbReference>